<dbReference type="GO" id="GO:0005524">
    <property type="term" value="F:ATP binding"/>
    <property type="evidence" value="ECO:0007669"/>
    <property type="project" value="InterPro"/>
</dbReference>
<dbReference type="Gene3D" id="3.40.50.300">
    <property type="entry name" value="P-loop containing nucleotide triphosphate hydrolases"/>
    <property type="match status" value="2"/>
</dbReference>
<evidence type="ECO:0000256" key="1">
    <source>
        <dbReference type="SAM" id="MobiDB-lite"/>
    </source>
</evidence>
<comment type="caution">
    <text evidence="3">The sequence shown here is derived from an EMBL/GenBank/DDBJ whole genome shotgun (WGS) entry which is preliminary data.</text>
</comment>
<gene>
    <name evidence="3" type="ORF">P43SY_003670</name>
</gene>
<dbReference type="GO" id="GO:0005778">
    <property type="term" value="C:peroxisomal membrane"/>
    <property type="evidence" value="ECO:0007669"/>
    <property type="project" value="TreeGrafter"/>
</dbReference>
<reference evidence="3" key="1">
    <citation type="submission" date="2021-12" db="EMBL/GenBank/DDBJ databases">
        <title>Prjna785345.</title>
        <authorList>
            <person name="Rujirawat T."/>
            <person name="Krajaejun T."/>
        </authorList>
    </citation>
    <scope>NUCLEOTIDE SEQUENCE</scope>
    <source>
        <strain evidence="3">Pi057C3</strain>
    </source>
</reference>
<dbReference type="Pfam" id="PF00004">
    <property type="entry name" value="AAA"/>
    <property type="match status" value="1"/>
</dbReference>
<keyword evidence="4" id="KW-1185">Reference proteome</keyword>
<feature type="domain" description="ATPase AAA-type core" evidence="2">
    <location>
        <begin position="326"/>
        <end position="452"/>
    </location>
</feature>
<accession>A0AAD5L8W5</accession>
<proteinExistence type="predicted"/>
<dbReference type="InterPro" id="IPR050168">
    <property type="entry name" value="AAA_ATPase_domain"/>
</dbReference>
<feature type="region of interest" description="Disordered" evidence="1">
    <location>
        <begin position="192"/>
        <end position="222"/>
    </location>
</feature>
<dbReference type="PANTHER" id="PTHR23077:SF9">
    <property type="entry name" value="PEROXISOMAL ATPASE PEX6"/>
    <property type="match status" value="1"/>
</dbReference>
<dbReference type="InterPro" id="IPR003959">
    <property type="entry name" value="ATPase_AAA_core"/>
</dbReference>
<dbReference type="AlphaFoldDB" id="A0AAD5L8W5"/>
<dbReference type="GO" id="GO:0005829">
    <property type="term" value="C:cytosol"/>
    <property type="evidence" value="ECO:0007669"/>
    <property type="project" value="TreeGrafter"/>
</dbReference>
<dbReference type="Proteomes" id="UP001209570">
    <property type="component" value="Unassembled WGS sequence"/>
</dbReference>
<organism evidence="3 4">
    <name type="scientific">Pythium insidiosum</name>
    <name type="common">Pythiosis disease agent</name>
    <dbReference type="NCBI Taxonomy" id="114742"/>
    <lineage>
        <taxon>Eukaryota</taxon>
        <taxon>Sar</taxon>
        <taxon>Stramenopiles</taxon>
        <taxon>Oomycota</taxon>
        <taxon>Peronosporomycetes</taxon>
        <taxon>Pythiales</taxon>
        <taxon>Pythiaceae</taxon>
        <taxon>Pythium</taxon>
    </lineage>
</organism>
<dbReference type="PANTHER" id="PTHR23077">
    <property type="entry name" value="AAA-FAMILY ATPASE"/>
    <property type="match status" value="1"/>
</dbReference>
<dbReference type="GO" id="GO:0016558">
    <property type="term" value="P:protein import into peroxisome matrix"/>
    <property type="evidence" value="ECO:0007669"/>
    <property type="project" value="TreeGrafter"/>
</dbReference>
<evidence type="ECO:0000259" key="2">
    <source>
        <dbReference type="Pfam" id="PF00004"/>
    </source>
</evidence>
<dbReference type="SUPFAM" id="SSF52540">
    <property type="entry name" value="P-loop containing nucleoside triphosphate hydrolases"/>
    <property type="match status" value="1"/>
</dbReference>
<dbReference type="Gene3D" id="1.10.8.60">
    <property type="match status" value="1"/>
</dbReference>
<feature type="compositionally biased region" description="Polar residues" evidence="1">
    <location>
        <begin position="206"/>
        <end position="219"/>
    </location>
</feature>
<dbReference type="InterPro" id="IPR027417">
    <property type="entry name" value="P-loop_NTPase"/>
</dbReference>
<evidence type="ECO:0000313" key="3">
    <source>
        <dbReference type="EMBL" id="KAJ0393125.1"/>
    </source>
</evidence>
<evidence type="ECO:0000313" key="4">
    <source>
        <dbReference type="Proteomes" id="UP001209570"/>
    </source>
</evidence>
<dbReference type="GO" id="GO:0016887">
    <property type="term" value="F:ATP hydrolysis activity"/>
    <property type="evidence" value="ECO:0007669"/>
    <property type="project" value="InterPro"/>
</dbReference>
<dbReference type="EMBL" id="JAKCXM010000527">
    <property type="protein sequence ID" value="KAJ0393125.1"/>
    <property type="molecule type" value="Genomic_DNA"/>
</dbReference>
<name>A0AAD5L8W5_PYTIN</name>
<sequence>MWGAPCSAPRPLSAAVWTPQHALPADVDADALTTLLVRDVRVLKRLRVVHGAVVVVGVVGLEQRQHVARVWLHEAAAGPDAAVDALLSPLLAFNLGCALHDPKPLELCIRDARPEELGLTGALALRRLRDQAPAVAAKAVIAPLLLSSLACRSHAALRQSDGLVAALRAFFQTPRVLQVGDVLAIALSERFPSSDASPSSPRAVQLPSSLQTDPATTESDAVVPPTLSVDTTLVFYRVESLDPVASETDTARPSVLALQVSSETELLQTGSISAAAPNEDIVKSFRAAQASSSRATPTGGMLRTPEVDRLVGMLQPSQLCDVPVSVLLSGPSGIGKTSLVHHAAKLLGVCVVEVPFTELTATTELQLLDNMRERIAKAQALAPCVLYISRFFAVDSHDEESELQLAAALAHALRELSHSPSSTASDTTRHNIPLIACVEDVTEVPKFIRQCFLYELAVEAPDLSTRLDILQQLAHTTAFSPEVSMPDVAQRTAGRTCGELVALLADAGEEAIKRLRRDQESEDDGASNQLMRCLVESCLQADGGCAITQEDLETALARQQAQASAARAGGGAASIPNVKWEDVGGLDDVKDEIMDVVQLPLKHPELFSSGVRQRSGILLDEMRVRVAQCHFLSALASVVPSVSPAELQHYENLKQQYSSKA</sequence>
<protein>
    <recommendedName>
        <fullName evidence="2">ATPase AAA-type core domain-containing protein</fullName>
    </recommendedName>
</protein>